<organism evidence="1">
    <name type="scientific">Siphoviridae sp. ctXOZ1</name>
    <dbReference type="NCBI Taxonomy" id="2823585"/>
    <lineage>
        <taxon>Viruses</taxon>
        <taxon>Duplodnaviria</taxon>
        <taxon>Heunggongvirae</taxon>
        <taxon>Uroviricota</taxon>
        <taxon>Caudoviricetes</taxon>
    </lineage>
</organism>
<reference evidence="1" key="1">
    <citation type="journal article" date="2021" name="Proc. Natl. Acad. Sci. U.S.A.">
        <title>A Catalog of Tens of Thousands of Viruses from Human Metagenomes Reveals Hidden Associations with Chronic Diseases.</title>
        <authorList>
            <person name="Tisza M.J."/>
            <person name="Buck C.B."/>
        </authorList>
    </citation>
    <scope>NUCLEOTIDE SEQUENCE</scope>
    <source>
        <strain evidence="1">CtXOZ1</strain>
    </source>
</reference>
<evidence type="ECO:0000313" key="1">
    <source>
        <dbReference type="EMBL" id="DAD67236.1"/>
    </source>
</evidence>
<sequence length="79" mass="8656">MTKNKLIDVVLNSEGPQSVKDMALNCAEGLPYGARENVPKDVLLHEFTSELQEALTHETGFTTSEYLQYIEAVTGGLQA</sequence>
<accession>A0A8S5LB54</accession>
<dbReference type="EMBL" id="BK014672">
    <property type="protein sequence ID" value="DAD67236.1"/>
    <property type="molecule type" value="Genomic_DNA"/>
</dbReference>
<protein>
    <submittedName>
        <fullName evidence="1">Uncharacterized protein</fullName>
    </submittedName>
</protein>
<proteinExistence type="predicted"/>
<name>A0A8S5LB54_9CAUD</name>